<keyword evidence="2 4" id="KW-0863">Zinc-finger</keyword>
<reference evidence="8" key="1">
    <citation type="submission" date="2013-03" db="EMBL/GenBank/DDBJ databases">
        <authorList>
            <person name="Jeffery W."/>
            <person name="Warren W."/>
            <person name="Wilson R.K."/>
        </authorList>
    </citation>
    <scope>NUCLEOTIDE SEQUENCE</scope>
    <source>
        <strain evidence="8">female</strain>
    </source>
</reference>
<dbReference type="SMART" id="SM00184">
    <property type="entry name" value="RING"/>
    <property type="match status" value="1"/>
</dbReference>
<dbReference type="FunFam" id="3.30.40.10:FF:000922">
    <property type="entry name" value="RING finger protein 38"/>
    <property type="match status" value="1"/>
</dbReference>
<dbReference type="InParanoid" id="A0A3B1JJZ1"/>
<feature type="compositionally biased region" description="Basic and acidic residues" evidence="5">
    <location>
        <begin position="203"/>
        <end position="215"/>
    </location>
</feature>
<dbReference type="GO" id="GO:0045893">
    <property type="term" value="P:positive regulation of DNA-templated transcription"/>
    <property type="evidence" value="ECO:0007669"/>
    <property type="project" value="TreeGrafter"/>
</dbReference>
<protein>
    <submittedName>
        <fullName evidence="7">Si:ch211-59o9.10</fullName>
    </submittedName>
</protein>
<dbReference type="SMART" id="SM00744">
    <property type="entry name" value="RINGv"/>
    <property type="match status" value="1"/>
</dbReference>
<evidence type="ECO:0000256" key="5">
    <source>
        <dbReference type="SAM" id="MobiDB-lite"/>
    </source>
</evidence>
<evidence type="ECO:0000259" key="6">
    <source>
        <dbReference type="PROSITE" id="PS50089"/>
    </source>
</evidence>
<feature type="region of interest" description="Disordered" evidence="5">
    <location>
        <begin position="307"/>
        <end position="331"/>
    </location>
</feature>
<dbReference type="SUPFAM" id="SSF57850">
    <property type="entry name" value="RING/U-box"/>
    <property type="match status" value="1"/>
</dbReference>
<feature type="compositionally biased region" description="Polar residues" evidence="5">
    <location>
        <begin position="223"/>
        <end position="232"/>
    </location>
</feature>
<dbReference type="GO" id="GO:0061630">
    <property type="term" value="F:ubiquitin protein ligase activity"/>
    <property type="evidence" value="ECO:0007669"/>
    <property type="project" value="TreeGrafter"/>
</dbReference>
<dbReference type="KEGG" id="amex:103042952"/>
<accession>A0A3B1JJZ1</accession>
<dbReference type="InterPro" id="IPR051834">
    <property type="entry name" value="RING_finger_E3_ligase"/>
</dbReference>
<keyword evidence="3" id="KW-0862">Zinc</keyword>
<reference evidence="7" key="3">
    <citation type="submission" date="2025-08" db="UniProtKB">
        <authorList>
            <consortium name="Ensembl"/>
        </authorList>
    </citation>
    <scope>IDENTIFICATION</scope>
</reference>
<dbReference type="GO" id="GO:0008270">
    <property type="term" value="F:zinc ion binding"/>
    <property type="evidence" value="ECO:0007669"/>
    <property type="project" value="UniProtKB-KW"/>
</dbReference>
<feature type="region of interest" description="Disordered" evidence="5">
    <location>
        <begin position="101"/>
        <end position="137"/>
    </location>
</feature>
<proteinExistence type="predicted"/>
<dbReference type="Pfam" id="PF13639">
    <property type="entry name" value="zf-RING_2"/>
    <property type="match status" value="1"/>
</dbReference>
<reference evidence="7" key="4">
    <citation type="submission" date="2025-09" db="UniProtKB">
        <authorList>
            <consortium name="Ensembl"/>
        </authorList>
    </citation>
    <scope>IDENTIFICATION</scope>
</reference>
<evidence type="ECO:0000313" key="7">
    <source>
        <dbReference type="Ensembl" id="ENSAMXP00000042170.1"/>
    </source>
</evidence>
<feature type="compositionally biased region" description="Polar residues" evidence="5">
    <location>
        <begin position="320"/>
        <end position="331"/>
    </location>
</feature>
<reference evidence="8" key="2">
    <citation type="journal article" date="2014" name="Nat. Commun.">
        <title>The cavefish genome reveals candidate genes for eye loss.</title>
        <authorList>
            <person name="McGaugh S.E."/>
            <person name="Gross J.B."/>
            <person name="Aken B."/>
            <person name="Blin M."/>
            <person name="Borowsky R."/>
            <person name="Chalopin D."/>
            <person name="Hinaux H."/>
            <person name="Jeffery W.R."/>
            <person name="Keene A."/>
            <person name="Ma L."/>
            <person name="Minx P."/>
            <person name="Murphy D."/>
            <person name="O'Quin K.E."/>
            <person name="Retaux S."/>
            <person name="Rohner N."/>
            <person name="Searle S.M."/>
            <person name="Stahl B.A."/>
            <person name="Tabin C."/>
            <person name="Volff J.N."/>
            <person name="Yoshizawa M."/>
            <person name="Warren W.C."/>
        </authorList>
    </citation>
    <scope>NUCLEOTIDE SEQUENCE [LARGE SCALE GENOMIC DNA]</scope>
    <source>
        <strain evidence="8">female</strain>
    </source>
</reference>
<feature type="region of interest" description="Disordered" evidence="5">
    <location>
        <begin position="198"/>
        <end position="234"/>
    </location>
</feature>
<dbReference type="OrthoDB" id="8062037at2759"/>
<dbReference type="AlphaFoldDB" id="A0A3B1JJZ1"/>
<dbReference type="InterPro" id="IPR011016">
    <property type="entry name" value="Znf_RING-CH"/>
</dbReference>
<dbReference type="GO" id="GO:0005634">
    <property type="term" value="C:nucleus"/>
    <property type="evidence" value="ECO:0007669"/>
    <property type="project" value="TreeGrafter"/>
</dbReference>
<feature type="region of interest" description="Disordered" evidence="5">
    <location>
        <begin position="370"/>
        <end position="397"/>
    </location>
</feature>
<dbReference type="Proteomes" id="UP000018467">
    <property type="component" value="Unassembled WGS sequence"/>
</dbReference>
<keyword evidence="8" id="KW-1185">Reference proteome</keyword>
<evidence type="ECO:0000256" key="3">
    <source>
        <dbReference type="ARBA" id="ARBA00022833"/>
    </source>
</evidence>
<dbReference type="Ensembl" id="ENSAMXT00000036195.1">
    <property type="protein sequence ID" value="ENSAMXP00000042170.1"/>
    <property type="gene ID" value="ENSAMXG00000031339.1"/>
</dbReference>
<dbReference type="InterPro" id="IPR013083">
    <property type="entry name" value="Znf_RING/FYVE/PHD"/>
</dbReference>
<feature type="domain" description="RING-type" evidence="6">
    <location>
        <begin position="448"/>
        <end position="489"/>
    </location>
</feature>
<sequence>MDDTTLEEPRPDGSPFPELDDPEAAESLNNACLLDDSDLPFNDLGASHDFSHLLIPETPEIPESPVLFRRKRQSQVSDNHSEALMCASNARRSDRWDMMPGYLHKTPNSQRTLKRRRLHGTEGSSQESQGRTGGNGFVPASSLLSSNCFWLESPCPPPSSFSCSATLSASSSAGAPEHLMLETASSAAGGLNGFNEMSSFDHTSTDQKKCSSKEQKSRRKNTRNGSRTTRTATAAPLYRPEEQHLLDVLNTDTERSEAVNPSACQIQEEIVIIDEDEEDDVVVEAMVRSIQMAEDEAFARSLQDQFDREEQIQQDHRRQQTAQPTRHTHNNPFDSYVGLDWISPWASMVNSPSFRSLGLTELQQAMFEGQAGGQVRQPRTRRTRNTRRRQPVPVDLFDDSQGNNYEALLAFEENQGSAVAKNNLSKGDIERLPTKVYDPAHSAGKTECQICFCDYKQGEKLRILPCLHDYHVKCIDRWLKENSTCPICRADVSECGGFS</sequence>
<evidence type="ECO:0000256" key="4">
    <source>
        <dbReference type="PROSITE-ProRule" id="PRU00175"/>
    </source>
</evidence>
<dbReference type="GO" id="GO:0016567">
    <property type="term" value="P:protein ubiquitination"/>
    <property type="evidence" value="ECO:0007669"/>
    <property type="project" value="TreeGrafter"/>
</dbReference>
<feature type="region of interest" description="Disordered" evidence="5">
    <location>
        <begin position="1"/>
        <end position="23"/>
    </location>
</feature>
<dbReference type="PANTHER" id="PTHR45931">
    <property type="entry name" value="SI:CH211-59O9.10"/>
    <property type="match status" value="1"/>
</dbReference>
<keyword evidence="1" id="KW-0479">Metal-binding</keyword>
<dbReference type="PANTHER" id="PTHR45931:SF15">
    <property type="entry name" value="SI:CH211-59O9.10"/>
    <property type="match status" value="1"/>
</dbReference>
<dbReference type="GO" id="GO:0006511">
    <property type="term" value="P:ubiquitin-dependent protein catabolic process"/>
    <property type="evidence" value="ECO:0007669"/>
    <property type="project" value="TreeGrafter"/>
</dbReference>
<dbReference type="InterPro" id="IPR001841">
    <property type="entry name" value="Znf_RING"/>
</dbReference>
<feature type="compositionally biased region" description="Basic residues" evidence="5">
    <location>
        <begin position="378"/>
        <end position="390"/>
    </location>
</feature>
<dbReference type="GeneID" id="103042952"/>
<feature type="compositionally biased region" description="Basic and acidic residues" evidence="5">
    <location>
        <begin position="307"/>
        <end position="318"/>
    </location>
</feature>
<evidence type="ECO:0000256" key="1">
    <source>
        <dbReference type="ARBA" id="ARBA00022723"/>
    </source>
</evidence>
<evidence type="ECO:0000256" key="2">
    <source>
        <dbReference type="ARBA" id="ARBA00022771"/>
    </source>
</evidence>
<dbReference type="STRING" id="7994.ENSAMXP00000042170"/>
<organism evidence="7 8">
    <name type="scientific">Astyanax mexicanus</name>
    <name type="common">Blind cave fish</name>
    <name type="synonym">Astyanax fasciatus mexicanus</name>
    <dbReference type="NCBI Taxonomy" id="7994"/>
    <lineage>
        <taxon>Eukaryota</taxon>
        <taxon>Metazoa</taxon>
        <taxon>Chordata</taxon>
        <taxon>Craniata</taxon>
        <taxon>Vertebrata</taxon>
        <taxon>Euteleostomi</taxon>
        <taxon>Actinopterygii</taxon>
        <taxon>Neopterygii</taxon>
        <taxon>Teleostei</taxon>
        <taxon>Ostariophysi</taxon>
        <taxon>Characiformes</taxon>
        <taxon>Characoidei</taxon>
        <taxon>Acestrorhamphidae</taxon>
        <taxon>Acestrorhamphinae</taxon>
        <taxon>Astyanax</taxon>
    </lineage>
</organism>
<dbReference type="CDD" id="cd16472">
    <property type="entry name" value="RING-H2_RNF38-like"/>
    <property type="match status" value="1"/>
</dbReference>
<dbReference type="Gene3D" id="3.30.40.10">
    <property type="entry name" value="Zinc/RING finger domain, C3HC4 (zinc finger)"/>
    <property type="match status" value="1"/>
</dbReference>
<dbReference type="Bgee" id="ENSAMXG00000031339">
    <property type="expression patterns" value="Expressed in testis and 14 other cell types or tissues"/>
</dbReference>
<dbReference type="PROSITE" id="PS50089">
    <property type="entry name" value="ZF_RING_2"/>
    <property type="match status" value="1"/>
</dbReference>
<dbReference type="GeneTree" id="ENSGT00940000158553"/>
<evidence type="ECO:0000313" key="8">
    <source>
        <dbReference type="Proteomes" id="UP000018467"/>
    </source>
</evidence>
<name>A0A3B1JJZ1_ASTMX</name>